<evidence type="ECO:0000256" key="1">
    <source>
        <dbReference type="SAM" id="MobiDB-lite"/>
    </source>
</evidence>
<dbReference type="Proteomes" id="UP000305131">
    <property type="component" value="Unassembled WGS sequence"/>
</dbReference>
<protein>
    <submittedName>
        <fullName evidence="2">Uncharacterized protein</fullName>
    </submittedName>
</protein>
<organism evidence="2 3">
    <name type="scientific">Xanthobacter autotrophicus</name>
    <dbReference type="NCBI Taxonomy" id="280"/>
    <lineage>
        <taxon>Bacteria</taxon>
        <taxon>Pseudomonadati</taxon>
        <taxon>Pseudomonadota</taxon>
        <taxon>Alphaproteobacteria</taxon>
        <taxon>Hyphomicrobiales</taxon>
        <taxon>Xanthobacteraceae</taxon>
        <taxon>Xanthobacter</taxon>
    </lineage>
</organism>
<comment type="caution">
    <text evidence="2">The sequence shown here is derived from an EMBL/GenBank/DDBJ whole genome shotgun (WGS) entry which is preliminary data.</text>
</comment>
<name>A0A6C1KSQ5_XANAU</name>
<dbReference type="EMBL" id="VAUP01000035">
    <property type="protein sequence ID" value="TLX41773.1"/>
    <property type="molecule type" value="Genomic_DNA"/>
</dbReference>
<gene>
    <name evidence="2" type="ORF">FBQ73_16790</name>
</gene>
<dbReference type="GeneID" id="95775112"/>
<dbReference type="RefSeq" id="WP_138400638.1">
    <property type="nucleotide sequence ID" value="NZ_JBAFVI010000005.1"/>
</dbReference>
<feature type="region of interest" description="Disordered" evidence="1">
    <location>
        <begin position="146"/>
        <end position="168"/>
    </location>
</feature>
<accession>A0A6C1KSQ5</accession>
<reference evidence="2 3" key="1">
    <citation type="submission" date="2019-05" db="EMBL/GenBank/DDBJ databases">
        <authorList>
            <person name="Zhou X."/>
        </authorList>
    </citation>
    <scope>NUCLEOTIDE SEQUENCE [LARGE SCALE GENOMIC DNA]</scope>
    <source>
        <strain evidence="2 3">DSM 432</strain>
    </source>
</reference>
<dbReference type="AlphaFoldDB" id="A0A6C1KSQ5"/>
<proteinExistence type="predicted"/>
<evidence type="ECO:0000313" key="3">
    <source>
        <dbReference type="Proteomes" id="UP000305131"/>
    </source>
</evidence>
<sequence length="168" mass="18099">MNLKVISVAAAIGAIATPALPDECAGPKTKTNLCDIVSKAAASLAPKLPMQLSPSETMQGVRADGVKLSFDLIVNKTDKEYNEEKEKMKVDKKLLYNIYRARVIMSVCSDQTLNYFIGEGGQIERIYISSDGFRLDAFTVTACPKPGVSFNPDSPPSDSGRSPPPASR</sequence>
<evidence type="ECO:0000313" key="2">
    <source>
        <dbReference type="EMBL" id="TLX41773.1"/>
    </source>
</evidence>